<evidence type="ECO:0000256" key="2">
    <source>
        <dbReference type="ARBA" id="ARBA00022519"/>
    </source>
</evidence>
<dbReference type="KEGG" id="gsn:YC6258_00283"/>
<dbReference type="FunFam" id="1.10.287.950:FF:000001">
    <property type="entry name" value="Methyl-accepting chemotaxis sensory transducer"/>
    <property type="match status" value="1"/>
</dbReference>
<dbReference type="InterPro" id="IPR004089">
    <property type="entry name" value="MCPsignal_dom"/>
</dbReference>
<dbReference type="PROSITE" id="PS50885">
    <property type="entry name" value="HAMP"/>
    <property type="match status" value="1"/>
</dbReference>
<dbReference type="CDD" id="cd11386">
    <property type="entry name" value="MCP_signal"/>
    <property type="match status" value="1"/>
</dbReference>
<dbReference type="AlphaFoldDB" id="A0A0C5VG17"/>
<dbReference type="EMBL" id="CP007142">
    <property type="protein sequence ID" value="AJQ92333.1"/>
    <property type="molecule type" value="Genomic_DNA"/>
</dbReference>
<keyword evidence="11" id="KW-1185">Reference proteome</keyword>
<dbReference type="InterPro" id="IPR003660">
    <property type="entry name" value="HAMP_dom"/>
</dbReference>
<feature type="domain" description="Methyl-accepting transducer" evidence="7">
    <location>
        <begin position="507"/>
        <end position="743"/>
    </location>
</feature>
<keyword evidence="6" id="KW-0812">Transmembrane</keyword>
<dbReference type="PANTHER" id="PTHR32089">
    <property type="entry name" value="METHYL-ACCEPTING CHEMOTAXIS PROTEIN MCPB"/>
    <property type="match status" value="1"/>
</dbReference>
<evidence type="ECO:0000313" key="10">
    <source>
        <dbReference type="EMBL" id="AJQ92333.1"/>
    </source>
</evidence>
<dbReference type="SUPFAM" id="SSF58104">
    <property type="entry name" value="Methyl-accepting chemotaxis protein (MCP) signaling domain"/>
    <property type="match status" value="1"/>
</dbReference>
<organism evidence="10 11">
    <name type="scientific">Gynuella sunshinyii YC6258</name>
    <dbReference type="NCBI Taxonomy" id="1445510"/>
    <lineage>
        <taxon>Bacteria</taxon>
        <taxon>Pseudomonadati</taxon>
        <taxon>Pseudomonadota</taxon>
        <taxon>Gammaproteobacteria</taxon>
        <taxon>Oceanospirillales</taxon>
        <taxon>Saccharospirillaceae</taxon>
        <taxon>Gynuella</taxon>
    </lineage>
</organism>
<keyword evidence="6" id="KW-0472">Membrane</keyword>
<dbReference type="Proteomes" id="UP000032266">
    <property type="component" value="Chromosome"/>
</dbReference>
<dbReference type="CDD" id="cd06225">
    <property type="entry name" value="HAMP"/>
    <property type="match status" value="1"/>
</dbReference>
<dbReference type="STRING" id="1445510.YC6258_00283"/>
<evidence type="ECO:0000256" key="6">
    <source>
        <dbReference type="SAM" id="Phobius"/>
    </source>
</evidence>
<dbReference type="HOGENOM" id="CLU_000445_107_19_6"/>
<dbReference type="Pfam" id="PF00672">
    <property type="entry name" value="HAMP"/>
    <property type="match status" value="1"/>
</dbReference>
<dbReference type="PROSITE" id="PS50111">
    <property type="entry name" value="CHEMOTAXIS_TRANSDUC_2"/>
    <property type="match status" value="1"/>
</dbReference>
<dbReference type="Gene3D" id="3.30.450.20">
    <property type="entry name" value="PAS domain"/>
    <property type="match status" value="1"/>
</dbReference>
<dbReference type="GO" id="GO:0005886">
    <property type="term" value="C:plasma membrane"/>
    <property type="evidence" value="ECO:0007669"/>
    <property type="project" value="UniProtKB-SubCell"/>
</dbReference>
<comment type="subcellular location">
    <subcellularLocation>
        <location evidence="1">Cell inner membrane</location>
        <topology evidence="1">Multi-pass membrane protein</topology>
    </subcellularLocation>
</comment>
<keyword evidence="2" id="KW-1003">Cell membrane</keyword>
<keyword evidence="6" id="KW-1133">Transmembrane helix</keyword>
<dbReference type="GO" id="GO:0007165">
    <property type="term" value="P:signal transduction"/>
    <property type="evidence" value="ECO:0007669"/>
    <property type="project" value="UniProtKB-KW"/>
</dbReference>
<evidence type="ECO:0000256" key="5">
    <source>
        <dbReference type="PROSITE-ProRule" id="PRU00284"/>
    </source>
</evidence>
<dbReference type="InterPro" id="IPR000727">
    <property type="entry name" value="T_SNARE_dom"/>
</dbReference>
<evidence type="ECO:0000313" key="11">
    <source>
        <dbReference type="Proteomes" id="UP000032266"/>
    </source>
</evidence>
<evidence type="ECO:0000259" key="7">
    <source>
        <dbReference type="PROSITE" id="PS50111"/>
    </source>
</evidence>
<gene>
    <name evidence="10" type="ORF">YC6258_00283</name>
</gene>
<dbReference type="GO" id="GO:0006935">
    <property type="term" value="P:chemotaxis"/>
    <property type="evidence" value="ECO:0007669"/>
    <property type="project" value="UniProtKB-ARBA"/>
</dbReference>
<evidence type="ECO:0000256" key="1">
    <source>
        <dbReference type="ARBA" id="ARBA00004429"/>
    </source>
</evidence>
<sequence length="780" mass="84470">MKIGNKLMLGIAGVAASAVVITAATIGWGAVSRIDAGLTEARLQQMSLSQDSASRMVGNFVQSTSNQILSFANDDTVLKTIKVFTPAFESYPTQVTQKLDADTLKSDIQSFYNQDFLTAYRQQNPNSDLDVTSMIRQIPVENLYQQAQYIANNDFPIGQKGSLEFADDTTFYTLSHRKYHDQFRRYAARFGFEDIYLIEPKDGVVVYSMAKKIDYATSMKSGVFKNTSLGRLVETALTGAPGELYFADFQPYVPNLNLPTAFVATQLINNNDEMIGLIVFQLSPDKLNNLVTFGKGWENAGLGKTGEVIMVGGDGYTRTLRRGAVEDMDGYLEMLRLNNRADATTLATIKARGNNDGLEKLDIRAVTEALAGRSGSMEFTSPSTGEKTLVGYRPIEVFDQRWAVLAEMKSKEAFGAIDAVKSALLWIAVIIALVLIAGSGLVGTFFAKMLVKPINSTVAALQDIAGGDGDLTARLDEARTDEIGDLAVAFNQFVSRIHDIVVQLSGIAHSLAQSSSVLKNTSDENQQHVEEQNLQTDMVSTSITEMAASFQEVANSAAEADQRSQSTYHTGQESLEIMSQSATSVSTMQDRIGEASEVINTLNQDSQAIGQILEMIGSIAEQTNLLALNAAIEAARAGEQGRGFAVVADEVRTLAGRTQQSTAEIQSVIHRIQQRANEAVNAISSSSEEVNNTVALSDKARNAFEQIMAAMTGIRDLNTSIASAVEEQSAVADSISDSVNNIKSLNDQTVEGTQKAAAAMTDLNEMSRQLETLVSQFKVT</sequence>
<dbReference type="OrthoDB" id="9806704at2"/>
<name>A0A0C5VG17_9GAMM</name>
<comment type="similarity">
    <text evidence="4">Belongs to the methyl-accepting chemotaxis (MCP) protein family.</text>
</comment>
<dbReference type="SMART" id="SM00304">
    <property type="entry name" value="HAMP"/>
    <property type="match status" value="1"/>
</dbReference>
<proteinExistence type="inferred from homology"/>
<evidence type="ECO:0000256" key="4">
    <source>
        <dbReference type="ARBA" id="ARBA00029447"/>
    </source>
</evidence>
<dbReference type="PROSITE" id="PS50192">
    <property type="entry name" value="T_SNARE"/>
    <property type="match status" value="1"/>
</dbReference>
<dbReference type="PATRIC" id="fig|1445510.3.peg.274"/>
<dbReference type="Gene3D" id="1.10.287.950">
    <property type="entry name" value="Methyl-accepting chemotaxis protein"/>
    <property type="match status" value="1"/>
</dbReference>
<protein>
    <submittedName>
        <fullName evidence="10">Methyl-accepting chemotaxis protein</fullName>
    </submittedName>
</protein>
<reference evidence="10 11" key="1">
    <citation type="submission" date="2014-01" db="EMBL/GenBank/DDBJ databases">
        <title>Full genme sequencing of cellulolytic bacterium Gynuella sunshinyii YC6258T gen. nov., sp. nov.</title>
        <authorList>
            <person name="Khan H."/>
            <person name="Chung E.J."/>
            <person name="Chung Y.R."/>
        </authorList>
    </citation>
    <scope>NUCLEOTIDE SEQUENCE [LARGE SCALE GENOMIC DNA]</scope>
    <source>
        <strain evidence="10 11">YC6258</strain>
    </source>
</reference>
<feature type="transmembrane region" description="Helical" evidence="6">
    <location>
        <begin position="423"/>
        <end position="447"/>
    </location>
</feature>
<feature type="domain" description="HAMP" evidence="9">
    <location>
        <begin position="448"/>
        <end position="502"/>
    </location>
</feature>
<evidence type="ECO:0000259" key="8">
    <source>
        <dbReference type="PROSITE" id="PS50192"/>
    </source>
</evidence>
<feature type="transmembrane region" description="Helical" evidence="6">
    <location>
        <begin position="7"/>
        <end position="31"/>
    </location>
</feature>
<feature type="domain" description="T-SNARE coiled-coil homology" evidence="8">
    <location>
        <begin position="694"/>
        <end position="756"/>
    </location>
</feature>
<dbReference type="SMART" id="SM00283">
    <property type="entry name" value="MA"/>
    <property type="match status" value="1"/>
</dbReference>
<accession>A0A0C5VG17</accession>
<keyword evidence="3 5" id="KW-0807">Transducer</keyword>
<evidence type="ECO:0000256" key="3">
    <source>
        <dbReference type="ARBA" id="ARBA00023224"/>
    </source>
</evidence>
<dbReference type="RefSeq" id="WP_044615422.1">
    <property type="nucleotide sequence ID" value="NZ_CP007142.1"/>
</dbReference>
<keyword evidence="2" id="KW-0997">Cell inner membrane</keyword>
<evidence type="ECO:0000259" key="9">
    <source>
        <dbReference type="PROSITE" id="PS50885"/>
    </source>
</evidence>
<dbReference type="PANTHER" id="PTHR32089:SF112">
    <property type="entry name" value="LYSOZYME-LIKE PROTEIN-RELATED"/>
    <property type="match status" value="1"/>
</dbReference>
<dbReference type="Pfam" id="PF00015">
    <property type="entry name" value="MCPsignal"/>
    <property type="match status" value="1"/>
</dbReference>